<organism evidence="1 2">
    <name type="scientific">Oncorhynchus tshawytscha</name>
    <name type="common">Chinook salmon</name>
    <name type="synonym">Salmo tshawytscha</name>
    <dbReference type="NCBI Taxonomy" id="74940"/>
    <lineage>
        <taxon>Eukaryota</taxon>
        <taxon>Metazoa</taxon>
        <taxon>Chordata</taxon>
        <taxon>Craniata</taxon>
        <taxon>Vertebrata</taxon>
        <taxon>Euteleostomi</taxon>
        <taxon>Actinopterygii</taxon>
        <taxon>Neopterygii</taxon>
        <taxon>Teleostei</taxon>
        <taxon>Protacanthopterygii</taxon>
        <taxon>Salmoniformes</taxon>
        <taxon>Salmonidae</taxon>
        <taxon>Salmoninae</taxon>
        <taxon>Oncorhynchus</taxon>
    </lineage>
</organism>
<protein>
    <submittedName>
        <fullName evidence="1">Uncharacterized protein</fullName>
    </submittedName>
</protein>
<reference evidence="1" key="1">
    <citation type="submission" date="2025-08" db="UniProtKB">
        <authorList>
            <consortium name="Ensembl"/>
        </authorList>
    </citation>
    <scope>IDENTIFICATION</scope>
</reference>
<evidence type="ECO:0000313" key="2">
    <source>
        <dbReference type="Proteomes" id="UP000694402"/>
    </source>
</evidence>
<evidence type="ECO:0000313" key="1">
    <source>
        <dbReference type="Ensembl" id="ENSOTSP00005078131.1"/>
    </source>
</evidence>
<dbReference type="Proteomes" id="UP000694402">
    <property type="component" value="Unassembled WGS sequence"/>
</dbReference>
<keyword evidence="2" id="KW-1185">Reference proteome</keyword>
<reference evidence="1" key="2">
    <citation type="submission" date="2025-09" db="UniProtKB">
        <authorList>
            <consortium name="Ensembl"/>
        </authorList>
    </citation>
    <scope>IDENTIFICATION</scope>
</reference>
<sequence length="130" mass="14955">SMPMQYYTIVPNTQLCCFLSYIKMIQKDHVFNAHVCVTGSKSEVLWFSPGYQAMPFFFLLAFPPDFFVMRLPFSFLACRWLIHVGYCPCSSNWVVLLRLLSMSIFPSAMQKQKGVKTQDIGNDTECLICV</sequence>
<accession>A0A8C8ID65</accession>
<name>A0A8C8ID65_ONCTS</name>
<dbReference type="AlphaFoldDB" id="A0A8C8ID65"/>
<dbReference type="Ensembl" id="ENSOTST00005084658.2">
    <property type="protein sequence ID" value="ENSOTSP00005078131.1"/>
    <property type="gene ID" value="ENSOTSG00005036810.2"/>
</dbReference>
<proteinExistence type="predicted"/>
<dbReference type="GeneTree" id="ENSGT01000000221394"/>